<dbReference type="CDD" id="cd13400">
    <property type="entry name" value="LT_IagB-like"/>
    <property type="match status" value="1"/>
</dbReference>
<name>A0A4R2RNH0_9RHOB</name>
<comment type="similarity">
    <text evidence="1">Belongs to the virb1 family.</text>
</comment>
<feature type="signal peptide" evidence="3">
    <location>
        <begin position="1"/>
        <end position="24"/>
    </location>
</feature>
<evidence type="ECO:0000256" key="1">
    <source>
        <dbReference type="ARBA" id="ARBA00009387"/>
    </source>
</evidence>
<evidence type="ECO:0000313" key="5">
    <source>
        <dbReference type="EMBL" id="TCP61341.1"/>
    </source>
</evidence>
<dbReference type="SUPFAM" id="SSF53955">
    <property type="entry name" value="Lysozyme-like"/>
    <property type="match status" value="1"/>
</dbReference>
<gene>
    <name evidence="5" type="ORF">EV663_10559</name>
</gene>
<keyword evidence="6" id="KW-1185">Reference proteome</keyword>
<accession>A0A4R2RNH0</accession>
<comment type="caution">
    <text evidence="5">The sequence shown here is derived from an EMBL/GenBank/DDBJ whole genome shotgun (WGS) entry which is preliminary data.</text>
</comment>
<dbReference type="EMBL" id="SLXU01000005">
    <property type="protein sequence ID" value="TCP61341.1"/>
    <property type="molecule type" value="Genomic_DNA"/>
</dbReference>
<feature type="region of interest" description="Disordered" evidence="2">
    <location>
        <begin position="194"/>
        <end position="221"/>
    </location>
</feature>
<reference evidence="5 6" key="1">
    <citation type="submission" date="2019-03" db="EMBL/GenBank/DDBJ databases">
        <title>Genomic Encyclopedia of Type Strains, Phase IV (KMG-IV): sequencing the most valuable type-strain genomes for metagenomic binning, comparative biology and taxonomic classification.</title>
        <authorList>
            <person name="Goeker M."/>
        </authorList>
    </citation>
    <scope>NUCLEOTIDE SEQUENCE [LARGE SCALE GENOMIC DNA]</scope>
    <source>
        <strain evidence="5 6">DSM 24766</strain>
    </source>
</reference>
<dbReference type="AlphaFoldDB" id="A0A4R2RNH0"/>
<feature type="chain" id="PRO_5020697339" evidence="3">
    <location>
        <begin position="25"/>
        <end position="267"/>
    </location>
</feature>
<evidence type="ECO:0000256" key="3">
    <source>
        <dbReference type="SAM" id="SignalP"/>
    </source>
</evidence>
<keyword evidence="3" id="KW-0732">Signal</keyword>
<feature type="domain" description="Transglycosylase SLT" evidence="4">
    <location>
        <begin position="36"/>
        <end position="157"/>
    </location>
</feature>
<evidence type="ECO:0000259" key="4">
    <source>
        <dbReference type="Pfam" id="PF01464"/>
    </source>
</evidence>
<dbReference type="OrthoDB" id="5945995at2"/>
<dbReference type="Pfam" id="PF01464">
    <property type="entry name" value="SLT"/>
    <property type="match status" value="1"/>
</dbReference>
<dbReference type="InterPro" id="IPR023346">
    <property type="entry name" value="Lysozyme-like_dom_sf"/>
</dbReference>
<evidence type="ECO:0000313" key="6">
    <source>
        <dbReference type="Proteomes" id="UP000295050"/>
    </source>
</evidence>
<protein>
    <submittedName>
        <fullName evidence="5">Transglycosylase-like protein with SLT domain</fullName>
    </submittedName>
</protein>
<dbReference type="Gene3D" id="1.10.530.10">
    <property type="match status" value="1"/>
</dbReference>
<evidence type="ECO:0000256" key="2">
    <source>
        <dbReference type="SAM" id="MobiDB-lite"/>
    </source>
</evidence>
<dbReference type="InterPro" id="IPR008258">
    <property type="entry name" value="Transglycosylase_SLT_dom_1"/>
</dbReference>
<sequence>MRVVLGTIVLALFLSGADAGPARAAAGADCEALAAQAGRVAGLPETLLPAIARVESAYRSGKGAVAAWPWTLNEGGRGLYFKTRDEALDYLRNAVARGVRNIDVGCMQINYRWHHERFGSLQEMLDPVHNTAYAARFLSRLKARHGSWDEAAARYHSADPERGRRYLARVRRAMDDTSPRRMAVQAADPAPAVARGAMSSPGRGPLVSGLGPRDGQSDAIDLPALSPPVMPGRAGAGAPLGRDDLSPRLQAHWDRLRAIREDMAGPL</sequence>
<organism evidence="5 6">
    <name type="scientific">Rhodovulum bhavnagarense</name>
    <dbReference type="NCBI Taxonomy" id="992286"/>
    <lineage>
        <taxon>Bacteria</taxon>
        <taxon>Pseudomonadati</taxon>
        <taxon>Pseudomonadota</taxon>
        <taxon>Alphaproteobacteria</taxon>
        <taxon>Rhodobacterales</taxon>
        <taxon>Paracoccaceae</taxon>
        <taxon>Rhodovulum</taxon>
    </lineage>
</organism>
<dbReference type="Proteomes" id="UP000295050">
    <property type="component" value="Unassembled WGS sequence"/>
</dbReference>
<proteinExistence type="inferred from homology"/>